<dbReference type="AlphaFoldDB" id="A0A7H4M9P9"/>
<comment type="caution">
    <text evidence="1">The sequence shown here is derived from an EMBL/GenBank/DDBJ whole genome shotgun (WGS) entry which is preliminary data.</text>
</comment>
<evidence type="ECO:0000313" key="2">
    <source>
        <dbReference type="Proteomes" id="UP000254545"/>
    </source>
</evidence>
<accession>A0A7H4M9P9</accession>
<reference evidence="1 2" key="1">
    <citation type="submission" date="2018-06" db="EMBL/GenBank/DDBJ databases">
        <authorList>
            <consortium name="Pathogen Informatics"/>
            <person name="Doyle S."/>
        </authorList>
    </citation>
    <scope>NUCLEOTIDE SEQUENCE [LARGE SCALE GENOMIC DNA]</scope>
    <source>
        <strain evidence="1 2">NCTC9177</strain>
    </source>
</reference>
<sequence length="97" mass="10373">MARNGVIPLGLGFRVAKAFGEQLTGTLHCMLLFRDMVAAVVKQAGQRLAGRLPVHTVLDAVRQASNQRGAFHQPLGVDDGVILYRLNGLGGRLDAPL</sequence>
<evidence type="ECO:0000313" key="1">
    <source>
        <dbReference type="EMBL" id="STS87049.1"/>
    </source>
</evidence>
<proteinExistence type="predicted"/>
<protein>
    <submittedName>
        <fullName evidence="1">Uncharacterized protein</fullName>
    </submittedName>
</protein>
<dbReference type="EMBL" id="UGKR01000003">
    <property type="protein sequence ID" value="STS87049.1"/>
    <property type="molecule type" value="Genomic_DNA"/>
</dbReference>
<gene>
    <name evidence="1" type="ORF">NCTC9177_00826</name>
</gene>
<name>A0A7H4M9P9_KLEVA</name>
<organism evidence="1 2">
    <name type="scientific">Klebsiella variicola</name>
    <dbReference type="NCBI Taxonomy" id="244366"/>
    <lineage>
        <taxon>Bacteria</taxon>
        <taxon>Pseudomonadati</taxon>
        <taxon>Pseudomonadota</taxon>
        <taxon>Gammaproteobacteria</taxon>
        <taxon>Enterobacterales</taxon>
        <taxon>Enterobacteriaceae</taxon>
        <taxon>Klebsiella/Raoultella group</taxon>
        <taxon>Klebsiella</taxon>
        <taxon>Klebsiella pneumoniae complex</taxon>
    </lineage>
</organism>
<dbReference type="Proteomes" id="UP000254545">
    <property type="component" value="Unassembled WGS sequence"/>
</dbReference>